<dbReference type="STRING" id="1299998.AUL39_10195"/>
<dbReference type="PANTHER" id="PTHR38781:SF1">
    <property type="entry name" value="ANTITOXIN DINJ-RELATED"/>
    <property type="match status" value="1"/>
</dbReference>
<accession>A0A100YU14</accession>
<feature type="compositionally biased region" description="Basic and acidic residues" evidence="3">
    <location>
        <begin position="62"/>
        <end position="75"/>
    </location>
</feature>
<organism evidence="4 5">
    <name type="scientific">Tractidigestivibacter scatoligenes</name>
    <name type="common">Olsenella scatoligenes</name>
    <dbReference type="NCBI Taxonomy" id="1299998"/>
    <lineage>
        <taxon>Bacteria</taxon>
        <taxon>Bacillati</taxon>
        <taxon>Actinomycetota</taxon>
        <taxon>Coriobacteriia</taxon>
        <taxon>Coriobacteriales</taxon>
        <taxon>Atopobiaceae</taxon>
        <taxon>Tractidigestivibacter</taxon>
    </lineage>
</organism>
<evidence type="ECO:0008006" key="6">
    <source>
        <dbReference type="Google" id="ProtNLM"/>
    </source>
</evidence>
<protein>
    <recommendedName>
        <fullName evidence="6">DNA-damage-inducible protein J</fullName>
    </recommendedName>
</protein>
<dbReference type="Proteomes" id="UP000054078">
    <property type="component" value="Unassembled WGS sequence"/>
</dbReference>
<dbReference type="GO" id="GO:0006355">
    <property type="term" value="P:regulation of DNA-templated transcription"/>
    <property type="evidence" value="ECO:0007669"/>
    <property type="project" value="InterPro"/>
</dbReference>
<evidence type="ECO:0000256" key="1">
    <source>
        <dbReference type="ARBA" id="ARBA00010562"/>
    </source>
</evidence>
<evidence type="ECO:0000313" key="5">
    <source>
        <dbReference type="Proteomes" id="UP000054078"/>
    </source>
</evidence>
<proteinExistence type="inferred from homology"/>
<reference evidence="4 5" key="1">
    <citation type="submission" date="2015-12" db="EMBL/GenBank/DDBJ databases">
        <title>Draft Genome Sequence of Olsenella scatoligenes SK9K4T; a Producer of 3-Methylindole- (skatole) and 4-Methylphenol- (p-cresol) Isolated from Pig Feces.</title>
        <authorList>
            <person name="Li X."/>
            <person name="Borg B."/>
            <person name="Canibe N."/>
        </authorList>
    </citation>
    <scope>NUCLEOTIDE SEQUENCE [LARGE SCALE GENOMIC DNA]</scope>
    <source>
        <strain evidence="4 5">SK9K4</strain>
    </source>
</reference>
<name>A0A100YU14_TRASO</name>
<keyword evidence="5" id="KW-1185">Reference proteome</keyword>
<keyword evidence="2" id="KW-1277">Toxin-antitoxin system</keyword>
<dbReference type="EMBL" id="LOJF01000012">
    <property type="protein sequence ID" value="KUH57675.1"/>
    <property type="molecule type" value="Genomic_DNA"/>
</dbReference>
<feature type="region of interest" description="Disordered" evidence="3">
    <location>
        <begin position="51"/>
        <end position="88"/>
    </location>
</feature>
<dbReference type="AlphaFoldDB" id="A0A100YU14"/>
<sequence length="88" mass="9754">MGGIMSEARLSIRTDPNLKKQAQELFNQMGFDISTAVNIFLRQSVHDQALPFRPSVEDPDSIEARRQAEAGEGKRYASVSDLMADLDA</sequence>
<dbReference type="NCBIfam" id="TIGR02384">
    <property type="entry name" value="RelB_DinJ"/>
    <property type="match status" value="1"/>
</dbReference>
<evidence type="ECO:0000256" key="2">
    <source>
        <dbReference type="ARBA" id="ARBA00022649"/>
    </source>
</evidence>
<comment type="caution">
    <text evidence="4">The sequence shown here is derived from an EMBL/GenBank/DDBJ whole genome shotgun (WGS) entry which is preliminary data.</text>
</comment>
<dbReference type="InterPro" id="IPR007337">
    <property type="entry name" value="RelB/DinJ"/>
</dbReference>
<dbReference type="Gene3D" id="1.10.1220.10">
    <property type="entry name" value="Met repressor-like"/>
    <property type="match status" value="1"/>
</dbReference>
<dbReference type="PANTHER" id="PTHR38781">
    <property type="entry name" value="ANTITOXIN DINJ-RELATED"/>
    <property type="match status" value="1"/>
</dbReference>
<evidence type="ECO:0000256" key="3">
    <source>
        <dbReference type="SAM" id="MobiDB-lite"/>
    </source>
</evidence>
<gene>
    <name evidence="4" type="ORF">AUL39_10195</name>
</gene>
<comment type="similarity">
    <text evidence="1">Belongs to the RelB/DinJ antitoxin family.</text>
</comment>
<dbReference type="GO" id="GO:0006351">
    <property type="term" value="P:DNA-templated transcription"/>
    <property type="evidence" value="ECO:0007669"/>
    <property type="project" value="TreeGrafter"/>
</dbReference>
<dbReference type="InterPro" id="IPR013321">
    <property type="entry name" value="Arc_rbn_hlx_hlx"/>
</dbReference>
<evidence type="ECO:0000313" key="4">
    <source>
        <dbReference type="EMBL" id="KUH57675.1"/>
    </source>
</evidence>
<dbReference type="Pfam" id="PF04221">
    <property type="entry name" value="RelB"/>
    <property type="match status" value="1"/>
</dbReference>